<evidence type="ECO:0000259" key="2">
    <source>
        <dbReference type="PROSITE" id="PS51194"/>
    </source>
</evidence>
<dbReference type="InterPro" id="IPR050742">
    <property type="entry name" value="Helicase_Restrict-Modif_Enz"/>
</dbReference>
<proteinExistence type="predicted"/>
<dbReference type="EMBL" id="JBHRTD010000001">
    <property type="protein sequence ID" value="MFC3136661.1"/>
    <property type="molecule type" value="Genomic_DNA"/>
</dbReference>
<dbReference type="PROSITE" id="PS51194">
    <property type="entry name" value="HELICASE_CTER"/>
    <property type="match status" value="1"/>
</dbReference>
<name>A0ABV7GB53_9GAMM</name>
<reference evidence="4" key="1">
    <citation type="journal article" date="2019" name="Int. J. Syst. Evol. Microbiol.">
        <title>The Global Catalogue of Microorganisms (GCM) 10K type strain sequencing project: providing services to taxonomists for standard genome sequencing and annotation.</title>
        <authorList>
            <consortium name="The Broad Institute Genomics Platform"/>
            <consortium name="The Broad Institute Genome Sequencing Center for Infectious Disease"/>
            <person name="Wu L."/>
            <person name="Ma J."/>
        </authorList>
    </citation>
    <scope>NUCLEOTIDE SEQUENCE [LARGE SCALE GENOMIC DNA]</scope>
    <source>
        <strain evidence="4">KCTC 52277</strain>
    </source>
</reference>
<keyword evidence="4" id="KW-1185">Reference proteome</keyword>
<dbReference type="PANTHER" id="PTHR47396">
    <property type="entry name" value="TYPE I RESTRICTION ENZYME ECOKI R PROTEIN"/>
    <property type="match status" value="1"/>
</dbReference>
<dbReference type="SUPFAM" id="SSF52540">
    <property type="entry name" value="P-loop containing nucleoside triphosphate hydrolases"/>
    <property type="match status" value="1"/>
</dbReference>
<evidence type="ECO:0000313" key="4">
    <source>
        <dbReference type="Proteomes" id="UP001595621"/>
    </source>
</evidence>
<dbReference type="Pfam" id="PF00271">
    <property type="entry name" value="Helicase_C"/>
    <property type="match status" value="1"/>
</dbReference>
<sequence>MELRSYQSRFVSRSIAALQSHSGVIGIAATGAGKTVMLSAVAKEFQRVLVLQHQTELLEQNSNTFAWVCPDRPFGLVDPNSNEHGHTATFAMRQTLINRLDDLQPVDLIVIDECHHTPCSEYAAIIERARQLNPGTKLFGVTATPERGDKANMSAFYDVISDKVNIDDLIRLGYLVPPTAYIIKLASSAELAAAANDDELIEGILNTDIANERVIEEWKDKANGRRTVVFCQTVAHAKSVAAAFDSAGISATYVDGRMPARTRKKRLKDFEKGKYDVVTNATLLTEGYDCQPISCVILLRASSSKSSLIQMVGRGLRQLDPSRFPDVVKFDCVVLDFGISLRKHGNLDAGARLSFDQDDYQAETDPALQCPACGGAIEYRMRACPTCHHIIERDSEGVPKPVEKQRNDFEMAELEIFKASRFHYERVGKNILITHGWQAWVLLYNINGVYYTVGAKHKCRAKLLGCTPNKIAALATADDFVSQYGDPNLSGKQKEWLRDEATLNQIQYLPERYHTVYLTKHQAMCLMVLAGDPGRWERIRTKCREHYEQTGHKYAVK</sequence>
<dbReference type="RefSeq" id="WP_248936464.1">
    <property type="nucleotide sequence ID" value="NZ_JAKILF010000005.1"/>
</dbReference>
<feature type="domain" description="Helicase C-terminal" evidence="2">
    <location>
        <begin position="214"/>
        <end position="367"/>
    </location>
</feature>
<dbReference type="Gene3D" id="3.40.50.300">
    <property type="entry name" value="P-loop containing nucleotide triphosphate hydrolases"/>
    <property type="match status" value="2"/>
</dbReference>
<gene>
    <name evidence="3" type="ORF">ACFOE0_00450</name>
</gene>
<protein>
    <submittedName>
        <fullName evidence="3">DEAD/DEAH box helicase</fullName>
        <ecNumber evidence="3">3.6.4.-</ecNumber>
    </submittedName>
</protein>
<dbReference type="Pfam" id="PF04851">
    <property type="entry name" value="ResIII"/>
    <property type="match status" value="1"/>
</dbReference>
<dbReference type="PROSITE" id="PS51192">
    <property type="entry name" value="HELICASE_ATP_BIND_1"/>
    <property type="match status" value="1"/>
</dbReference>
<dbReference type="Proteomes" id="UP001595621">
    <property type="component" value="Unassembled WGS sequence"/>
</dbReference>
<dbReference type="SMART" id="SM00487">
    <property type="entry name" value="DEXDc"/>
    <property type="match status" value="1"/>
</dbReference>
<evidence type="ECO:0000313" key="3">
    <source>
        <dbReference type="EMBL" id="MFC3136661.1"/>
    </source>
</evidence>
<dbReference type="InterPro" id="IPR027417">
    <property type="entry name" value="P-loop_NTPase"/>
</dbReference>
<keyword evidence="3" id="KW-0378">Hydrolase</keyword>
<keyword evidence="3" id="KW-0067">ATP-binding</keyword>
<evidence type="ECO:0000259" key="1">
    <source>
        <dbReference type="PROSITE" id="PS51192"/>
    </source>
</evidence>
<dbReference type="SMART" id="SM00490">
    <property type="entry name" value="HELICc"/>
    <property type="match status" value="1"/>
</dbReference>
<dbReference type="GO" id="GO:0016787">
    <property type="term" value="F:hydrolase activity"/>
    <property type="evidence" value="ECO:0007669"/>
    <property type="project" value="UniProtKB-KW"/>
</dbReference>
<accession>A0ABV7GB53</accession>
<keyword evidence="3" id="KW-0547">Nucleotide-binding</keyword>
<dbReference type="InterPro" id="IPR006935">
    <property type="entry name" value="Helicase/UvrB_N"/>
</dbReference>
<feature type="domain" description="Helicase ATP-binding" evidence="1">
    <location>
        <begin position="15"/>
        <end position="163"/>
    </location>
</feature>
<organism evidence="3 4">
    <name type="scientific">Shewanella submarina</name>
    <dbReference type="NCBI Taxonomy" id="2016376"/>
    <lineage>
        <taxon>Bacteria</taxon>
        <taxon>Pseudomonadati</taxon>
        <taxon>Pseudomonadota</taxon>
        <taxon>Gammaproteobacteria</taxon>
        <taxon>Alteromonadales</taxon>
        <taxon>Shewanellaceae</taxon>
        <taxon>Shewanella</taxon>
    </lineage>
</organism>
<keyword evidence="3" id="KW-0347">Helicase</keyword>
<dbReference type="EC" id="3.6.4.-" evidence="3"/>
<dbReference type="InterPro" id="IPR001650">
    <property type="entry name" value="Helicase_C-like"/>
</dbReference>
<dbReference type="InterPro" id="IPR014001">
    <property type="entry name" value="Helicase_ATP-bd"/>
</dbReference>
<dbReference type="PANTHER" id="PTHR47396:SF1">
    <property type="entry name" value="ATP-DEPENDENT HELICASE IRC3-RELATED"/>
    <property type="match status" value="1"/>
</dbReference>
<dbReference type="GO" id="GO:0004386">
    <property type="term" value="F:helicase activity"/>
    <property type="evidence" value="ECO:0007669"/>
    <property type="project" value="UniProtKB-KW"/>
</dbReference>
<comment type="caution">
    <text evidence="3">The sequence shown here is derived from an EMBL/GenBank/DDBJ whole genome shotgun (WGS) entry which is preliminary data.</text>
</comment>